<dbReference type="SUPFAM" id="SSF48464">
    <property type="entry name" value="ENTH/VHS domain"/>
    <property type="match status" value="1"/>
</dbReference>
<feature type="domain" description="GAT" evidence="8">
    <location>
        <begin position="181"/>
        <end position="269"/>
    </location>
</feature>
<dbReference type="GO" id="GO:0005737">
    <property type="term" value="C:cytoplasm"/>
    <property type="evidence" value="ECO:0007669"/>
    <property type="project" value="UniProtKB-ARBA"/>
</dbReference>
<keyword evidence="10" id="KW-1185">Reference proteome</keyword>
<comment type="subcellular location">
    <subcellularLocation>
        <location evidence="1">Membrane</location>
        <topology evidence="1">Peripheral membrane protein</topology>
    </subcellularLocation>
</comment>
<dbReference type="Pfam" id="PF03127">
    <property type="entry name" value="GAT"/>
    <property type="match status" value="1"/>
</dbReference>
<dbReference type="EnsemblPlants" id="Kaladp0029s0086.1.v1.1">
    <property type="protein sequence ID" value="Kaladp0029s0086.1.v1.1"/>
    <property type="gene ID" value="Kaladp0029s0086.v1.1"/>
</dbReference>
<dbReference type="GO" id="GO:0043328">
    <property type="term" value="P:protein transport to vacuole involved in ubiquitin-dependent protein catabolic process via the multivesicular body sorting pathway"/>
    <property type="evidence" value="ECO:0007669"/>
    <property type="project" value="InterPro"/>
</dbReference>
<comment type="similarity">
    <text evidence="2">Belongs to the TOM1 family.</text>
</comment>
<dbReference type="InterPro" id="IPR004152">
    <property type="entry name" value="GAT_dom"/>
</dbReference>
<feature type="compositionally biased region" description="Polar residues" evidence="6">
    <location>
        <begin position="154"/>
        <end position="168"/>
    </location>
</feature>
<evidence type="ECO:0000256" key="3">
    <source>
        <dbReference type="ARBA" id="ARBA00022448"/>
    </source>
</evidence>
<evidence type="ECO:0000259" key="8">
    <source>
        <dbReference type="PROSITE" id="PS50909"/>
    </source>
</evidence>
<evidence type="ECO:0000256" key="6">
    <source>
        <dbReference type="SAM" id="MobiDB-lite"/>
    </source>
</evidence>
<sequence length="691" mass="75595">MVNIMVERATNDMLIGPDWAMNLEICDMLNRDPSQAKDVIKGIKKKLGSKNPKVQLLTLKLLGTLVKNCGDIVHMQVAEKDVLHELVRIVKKKPDIHVKKEILGLIDIWQEAFGGPRARYPQYYAAYQELLRVGVVFPQRQDNTAPVFTPPQSQPLSTYPPNVRNSDFPQEAPAEPSSQSQFPTLSATEIQNAHGIVDVLSEMLNALEPGNKEGLGQEVIIDLVEQCRTYKQRVVQLVSNTDDETLMCRGLQLNEELDFLLKKHEAIASGAPIRVEQPRTEAARELVPVDNPLIDTGDSSKQIDKRPTSTANEGTQAEPPLLALPAPTTPTSTMPSVKLDPKIDLLSGDDYNSPVAQNNLALVPSGEAQPVSPLSQQNALVLVDFYSESNTTSSSAAQPSYLAGQTQPPSPFYQQQNSSSQPMQYANSIQQSQQQNPQSSQSTLYANGNGQTQQPNSHLSQPSLYTNGSAQNSGVSQYEQSNSTQSGTPAWNGQQPHQQQPPTVNGFENGSSFPPPPWEAQPAATETHAGAQYPEVQVNQQVQQTVSYGQQNGMYPQGSLHMGGEQMGNGMYMPPASQPFQSNQYPGMQPQQHMGMFPQHMLPGQMYPQPMYGYQMQGYGYSYGYGQQQDPRLQMSGLSLTTNNGGMMSAPYPVASSASYSSAVKPKKPEDKLFGDLVDISKFKSAKPTAG</sequence>
<keyword evidence="4" id="KW-0653">Protein transport</keyword>
<feature type="compositionally biased region" description="Polar residues" evidence="6">
    <location>
        <begin position="391"/>
        <end position="427"/>
    </location>
</feature>
<feature type="region of interest" description="Disordered" evidence="6">
    <location>
        <begin position="391"/>
        <end position="527"/>
    </location>
</feature>
<feature type="compositionally biased region" description="Low complexity" evidence="6">
    <location>
        <begin position="428"/>
        <end position="442"/>
    </location>
</feature>
<protein>
    <submittedName>
        <fullName evidence="9">Uncharacterized protein</fullName>
    </submittedName>
</protein>
<dbReference type="Gene3D" id="1.25.40.90">
    <property type="match status" value="1"/>
</dbReference>
<feature type="region of interest" description="Disordered" evidence="6">
    <location>
        <begin position="144"/>
        <end position="182"/>
    </location>
</feature>
<feature type="region of interest" description="Disordered" evidence="6">
    <location>
        <begin position="291"/>
        <end position="341"/>
    </location>
</feature>
<evidence type="ECO:0000259" key="7">
    <source>
        <dbReference type="PROSITE" id="PS50179"/>
    </source>
</evidence>
<keyword evidence="3" id="KW-0813">Transport</keyword>
<feature type="compositionally biased region" description="Low complexity" evidence="6">
    <location>
        <begin position="317"/>
        <end position="331"/>
    </location>
</feature>
<dbReference type="OMA" id="PQRVQGP"/>
<evidence type="ECO:0000256" key="5">
    <source>
        <dbReference type="ARBA" id="ARBA00023136"/>
    </source>
</evidence>
<dbReference type="Gene3D" id="1.20.58.160">
    <property type="match status" value="1"/>
</dbReference>
<dbReference type="PROSITE" id="PS50909">
    <property type="entry name" value="GAT"/>
    <property type="match status" value="1"/>
</dbReference>
<accession>A0A7N0TAR1</accession>
<proteinExistence type="inferred from homology"/>
<feature type="domain" description="VHS" evidence="7">
    <location>
        <begin position="9"/>
        <end position="138"/>
    </location>
</feature>
<dbReference type="FunFam" id="1.25.40.90:FF:000028">
    <property type="entry name" value="TOM1-like protein 2"/>
    <property type="match status" value="1"/>
</dbReference>
<dbReference type="InterPro" id="IPR002014">
    <property type="entry name" value="VHS_dom"/>
</dbReference>
<evidence type="ECO:0000313" key="9">
    <source>
        <dbReference type="EnsemblPlants" id="Kaladp0029s0086.1.v1.1"/>
    </source>
</evidence>
<reference evidence="9" key="1">
    <citation type="submission" date="2021-01" db="UniProtKB">
        <authorList>
            <consortium name="EnsemblPlants"/>
        </authorList>
    </citation>
    <scope>IDENTIFICATION</scope>
</reference>
<organism evidence="9 10">
    <name type="scientific">Kalanchoe fedtschenkoi</name>
    <name type="common">Lavender scallops</name>
    <name type="synonym">South American air plant</name>
    <dbReference type="NCBI Taxonomy" id="63787"/>
    <lineage>
        <taxon>Eukaryota</taxon>
        <taxon>Viridiplantae</taxon>
        <taxon>Streptophyta</taxon>
        <taxon>Embryophyta</taxon>
        <taxon>Tracheophyta</taxon>
        <taxon>Spermatophyta</taxon>
        <taxon>Magnoliopsida</taxon>
        <taxon>eudicotyledons</taxon>
        <taxon>Gunneridae</taxon>
        <taxon>Pentapetalae</taxon>
        <taxon>Saxifragales</taxon>
        <taxon>Crassulaceae</taxon>
        <taxon>Kalanchoe</taxon>
    </lineage>
</organism>
<dbReference type="SUPFAM" id="SSF89009">
    <property type="entry name" value="GAT-like domain"/>
    <property type="match status" value="1"/>
</dbReference>
<dbReference type="GO" id="GO:0043130">
    <property type="term" value="F:ubiquitin binding"/>
    <property type="evidence" value="ECO:0007669"/>
    <property type="project" value="InterPro"/>
</dbReference>
<dbReference type="Proteomes" id="UP000594263">
    <property type="component" value="Unplaced"/>
</dbReference>
<dbReference type="CDD" id="cd03561">
    <property type="entry name" value="VHS"/>
    <property type="match status" value="1"/>
</dbReference>
<evidence type="ECO:0000256" key="4">
    <source>
        <dbReference type="ARBA" id="ARBA00022927"/>
    </source>
</evidence>
<dbReference type="Gramene" id="Kaladp0029s0086.1.v1.1">
    <property type="protein sequence ID" value="Kaladp0029s0086.1.v1.1"/>
    <property type="gene ID" value="Kaladp0029s0086.v1.1"/>
</dbReference>
<dbReference type="GO" id="GO:0035091">
    <property type="term" value="F:phosphatidylinositol binding"/>
    <property type="evidence" value="ECO:0007669"/>
    <property type="project" value="InterPro"/>
</dbReference>
<feature type="compositionally biased region" description="Polar residues" evidence="6">
    <location>
        <begin position="443"/>
        <end position="512"/>
    </location>
</feature>
<dbReference type="Pfam" id="PF00790">
    <property type="entry name" value="VHS"/>
    <property type="match status" value="1"/>
</dbReference>
<dbReference type="SMART" id="SM00288">
    <property type="entry name" value="VHS"/>
    <property type="match status" value="1"/>
</dbReference>
<keyword evidence="5" id="KW-0472">Membrane</keyword>
<evidence type="ECO:0000256" key="1">
    <source>
        <dbReference type="ARBA" id="ARBA00004170"/>
    </source>
</evidence>
<dbReference type="CDD" id="cd14231">
    <property type="entry name" value="GAT_GGA-like_plant"/>
    <property type="match status" value="1"/>
</dbReference>
<dbReference type="InterPro" id="IPR044836">
    <property type="entry name" value="TOL_plant"/>
</dbReference>
<dbReference type="GO" id="GO:0016020">
    <property type="term" value="C:membrane"/>
    <property type="evidence" value="ECO:0007669"/>
    <property type="project" value="UniProtKB-SubCell"/>
</dbReference>
<dbReference type="InterPro" id="IPR038425">
    <property type="entry name" value="GAT_sf"/>
</dbReference>
<dbReference type="AlphaFoldDB" id="A0A7N0TAR1"/>
<dbReference type="PROSITE" id="PS50179">
    <property type="entry name" value="VHS"/>
    <property type="match status" value="1"/>
</dbReference>
<evidence type="ECO:0000256" key="2">
    <source>
        <dbReference type="ARBA" id="ARBA00007708"/>
    </source>
</evidence>
<name>A0A7N0TAR1_KALFE</name>
<dbReference type="PANTHER" id="PTHR45898">
    <property type="entry name" value="TOM1-LIKE PROTEIN"/>
    <property type="match status" value="1"/>
</dbReference>
<dbReference type="PANTHER" id="PTHR45898:SF4">
    <property type="entry name" value="TARGET OF MYB PROTEIN 1"/>
    <property type="match status" value="1"/>
</dbReference>
<evidence type="ECO:0000313" key="10">
    <source>
        <dbReference type="Proteomes" id="UP000594263"/>
    </source>
</evidence>
<dbReference type="InterPro" id="IPR008942">
    <property type="entry name" value="ENTH_VHS"/>
</dbReference>